<reference evidence="1" key="1">
    <citation type="submission" date="2014-09" db="EMBL/GenBank/DDBJ databases">
        <authorList>
            <person name="Magalhaes I.L.F."/>
            <person name="Oliveira U."/>
            <person name="Santos F.R."/>
            <person name="Vidigal T.H.D.A."/>
            <person name="Brescovit A.D."/>
            <person name="Santos A.J."/>
        </authorList>
    </citation>
    <scope>NUCLEOTIDE SEQUENCE</scope>
    <source>
        <tissue evidence="1">Shoot tissue taken approximately 20 cm above the soil surface</tissue>
    </source>
</reference>
<evidence type="ECO:0000313" key="1">
    <source>
        <dbReference type="EMBL" id="JAD65217.1"/>
    </source>
</evidence>
<organism evidence="1">
    <name type="scientific">Arundo donax</name>
    <name type="common">Giant reed</name>
    <name type="synonym">Donax arundinaceus</name>
    <dbReference type="NCBI Taxonomy" id="35708"/>
    <lineage>
        <taxon>Eukaryota</taxon>
        <taxon>Viridiplantae</taxon>
        <taxon>Streptophyta</taxon>
        <taxon>Embryophyta</taxon>
        <taxon>Tracheophyta</taxon>
        <taxon>Spermatophyta</taxon>
        <taxon>Magnoliopsida</taxon>
        <taxon>Liliopsida</taxon>
        <taxon>Poales</taxon>
        <taxon>Poaceae</taxon>
        <taxon>PACMAD clade</taxon>
        <taxon>Arundinoideae</taxon>
        <taxon>Arundineae</taxon>
        <taxon>Arundo</taxon>
    </lineage>
</organism>
<accession>A0A0A9C113</accession>
<proteinExistence type="predicted"/>
<dbReference type="EMBL" id="GBRH01232678">
    <property type="protein sequence ID" value="JAD65217.1"/>
    <property type="molecule type" value="Transcribed_RNA"/>
</dbReference>
<dbReference type="AlphaFoldDB" id="A0A0A9C113"/>
<protein>
    <submittedName>
        <fullName evidence="1">Uncharacterized protein</fullName>
    </submittedName>
</protein>
<sequence>MYVLDQHDQEQASNKLQLVNLLSLQSFSSLLLCQ</sequence>
<name>A0A0A9C113_ARUDO</name>
<reference evidence="1" key="2">
    <citation type="journal article" date="2015" name="Data Brief">
        <title>Shoot transcriptome of the giant reed, Arundo donax.</title>
        <authorList>
            <person name="Barrero R.A."/>
            <person name="Guerrero F.D."/>
            <person name="Moolhuijzen P."/>
            <person name="Goolsby J.A."/>
            <person name="Tidwell J."/>
            <person name="Bellgard S.E."/>
            <person name="Bellgard M.I."/>
        </authorList>
    </citation>
    <scope>NUCLEOTIDE SEQUENCE</scope>
    <source>
        <tissue evidence="1">Shoot tissue taken approximately 20 cm above the soil surface</tissue>
    </source>
</reference>